<proteinExistence type="predicted"/>
<name>A0A6G1IL72_9PLEO</name>
<reference evidence="1" key="1">
    <citation type="journal article" date="2020" name="Stud. Mycol.">
        <title>101 Dothideomycetes genomes: a test case for predicting lifestyles and emergence of pathogens.</title>
        <authorList>
            <person name="Haridas S."/>
            <person name="Albert R."/>
            <person name="Binder M."/>
            <person name="Bloem J."/>
            <person name="Labutti K."/>
            <person name="Salamov A."/>
            <person name="Andreopoulos B."/>
            <person name="Baker S."/>
            <person name="Barry K."/>
            <person name="Bills G."/>
            <person name="Bluhm B."/>
            <person name="Cannon C."/>
            <person name="Castanera R."/>
            <person name="Culley D."/>
            <person name="Daum C."/>
            <person name="Ezra D."/>
            <person name="Gonzalez J."/>
            <person name="Henrissat B."/>
            <person name="Kuo A."/>
            <person name="Liang C."/>
            <person name="Lipzen A."/>
            <person name="Lutzoni F."/>
            <person name="Magnuson J."/>
            <person name="Mondo S."/>
            <person name="Nolan M."/>
            <person name="Ohm R."/>
            <person name="Pangilinan J."/>
            <person name="Park H.-J."/>
            <person name="Ramirez L."/>
            <person name="Alfaro M."/>
            <person name="Sun H."/>
            <person name="Tritt A."/>
            <person name="Yoshinaga Y."/>
            <person name="Zwiers L.-H."/>
            <person name="Turgeon B."/>
            <person name="Goodwin S."/>
            <person name="Spatafora J."/>
            <person name="Crous P."/>
            <person name="Grigoriev I."/>
        </authorList>
    </citation>
    <scope>NUCLEOTIDE SEQUENCE</scope>
    <source>
        <strain evidence="1">CBS 122367</strain>
    </source>
</reference>
<gene>
    <name evidence="1" type="ORF">K458DRAFT_394609</name>
</gene>
<organism evidence="1 2">
    <name type="scientific">Lentithecium fluviatile CBS 122367</name>
    <dbReference type="NCBI Taxonomy" id="1168545"/>
    <lineage>
        <taxon>Eukaryota</taxon>
        <taxon>Fungi</taxon>
        <taxon>Dikarya</taxon>
        <taxon>Ascomycota</taxon>
        <taxon>Pezizomycotina</taxon>
        <taxon>Dothideomycetes</taxon>
        <taxon>Pleosporomycetidae</taxon>
        <taxon>Pleosporales</taxon>
        <taxon>Massarineae</taxon>
        <taxon>Lentitheciaceae</taxon>
        <taxon>Lentithecium</taxon>
    </lineage>
</organism>
<dbReference type="EMBL" id="MU005609">
    <property type="protein sequence ID" value="KAF2678743.1"/>
    <property type="molecule type" value="Genomic_DNA"/>
</dbReference>
<keyword evidence="2" id="KW-1185">Reference proteome</keyword>
<evidence type="ECO:0000313" key="2">
    <source>
        <dbReference type="Proteomes" id="UP000799291"/>
    </source>
</evidence>
<evidence type="ECO:0000313" key="1">
    <source>
        <dbReference type="EMBL" id="KAF2678743.1"/>
    </source>
</evidence>
<dbReference type="Proteomes" id="UP000799291">
    <property type="component" value="Unassembled WGS sequence"/>
</dbReference>
<accession>A0A6G1IL72</accession>
<dbReference type="AlphaFoldDB" id="A0A6G1IL72"/>
<sequence length="256" mass="29015">MVYEMLPGYTEHTTIQVPAKSQKPVVSITLKTIYNEASAILHKTTRKCSLASSPKAIFTHAKSSVPTAETASKTLAKILQAINNEHLALEYNKNYISLESALRYLNCQKVWVTDIDFAFKYLPASYPNTVLPTHENLGSRWPKALEFLERMDARKKSWTSPDAPRISWSSQAITPNLSTSMPFTEYTPGNRLKDWRPGKEFRIRQVGQLVGAENSVPNQPDWIKYSGPDDFESVDEEEWKGKWVEGKKRGYGNEAV</sequence>
<protein>
    <submittedName>
        <fullName evidence="1">Uncharacterized protein</fullName>
    </submittedName>
</protein>